<evidence type="ECO:0000256" key="5">
    <source>
        <dbReference type="ARBA" id="ARBA00022597"/>
    </source>
</evidence>
<comment type="caution">
    <text evidence="13">The sequence shown here is derived from an EMBL/GenBank/DDBJ whole genome shotgun (WGS) entry which is preliminary data.</text>
</comment>
<keyword evidence="5" id="KW-0762">Sugar transport</keyword>
<dbReference type="RefSeq" id="WP_133850077.1">
    <property type="nucleotide sequence ID" value="NZ_SNXZ01000002.1"/>
</dbReference>
<dbReference type="OrthoDB" id="3468954at2"/>
<keyword evidence="6 12" id="KW-0812">Transmembrane</keyword>
<name>A0A4R6SI60_LABRH</name>
<feature type="transmembrane region" description="Helical" evidence="12">
    <location>
        <begin position="337"/>
        <end position="358"/>
    </location>
</feature>
<feature type="transmembrane region" description="Helical" evidence="12">
    <location>
        <begin position="98"/>
        <end position="118"/>
    </location>
</feature>
<keyword evidence="2" id="KW-0813">Transport</keyword>
<dbReference type="GO" id="GO:0022857">
    <property type="term" value="F:transmembrane transporter activity"/>
    <property type="evidence" value="ECO:0007669"/>
    <property type="project" value="InterPro"/>
</dbReference>
<dbReference type="PANTHER" id="PTHR32196:SF32">
    <property type="entry name" value="XYLOSE TRANSPORT SYSTEM PERMEASE PROTEIN XYLH"/>
    <property type="match status" value="1"/>
</dbReference>
<feature type="transmembrane region" description="Helical" evidence="12">
    <location>
        <begin position="146"/>
        <end position="167"/>
    </location>
</feature>
<evidence type="ECO:0000313" key="14">
    <source>
        <dbReference type="Proteomes" id="UP000295444"/>
    </source>
</evidence>
<dbReference type="AlphaFoldDB" id="A0A4R6SI60"/>
<evidence type="ECO:0000256" key="12">
    <source>
        <dbReference type="SAM" id="Phobius"/>
    </source>
</evidence>
<reference evidence="13 14" key="1">
    <citation type="submission" date="2019-03" db="EMBL/GenBank/DDBJ databases">
        <title>Genomic Encyclopedia of Type Strains, Phase IV (KMG-IV): sequencing the most valuable type-strain genomes for metagenomic binning, comparative biology and taxonomic classification.</title>
        <authorList>
            <person name="Goeker M."/>
        </authorList>
    </citation>
    <scope>NUCLEOTIDE SEQUENCE [LARGE SCALE GENOMIC DNA]</scope>
    <source>
        <strain evidence="13 14">DSM 45361</strain>
    </source>
</reference>
<keyword evidence="14" id="KW-1185">Reference proteome</keyword>
<keyword evidence="8 12" id="KW-0472">Membrane</keyword>
<accession>A0A4R6SI60</accession>
<proteinExistence type="predicted"/>
<feature type="transmembrane region" description="Helical" evidence="12">
    <location>
        <begin position="420"/>
        <end position="440"/>
    </location>
</feature>
<dbReference type="EMBL" id="SNXZ01000002">
    <property type="protein sequence ID" value="TDQ01504.1"/>
    <property type="molecule type" value="Genomic_DNA"/>
</dbReference>
<feature type="transmembrane region" description="Helical" evidence="12">
    <location>
        <begin position="471"/>
        <end position="489"/>
    </location>
</feature>
<keyword evidence="3" id="KW-1003">Cell membrane</keyword>
<gene>
    <name evidence="13" type="ORF">EV186_1021373</name>
</gene>
<dbReference type="GO" id="GO:0005886">
    <property type="term" value="C:plasma membrane"/>
    <property type="evidence" value="ECO:0007669"/>
    <property type="project" value="UniProtKB-SubCell"/>
</dbReference>
<evidence type="ECO:0000256" key="4">
    <source>
        <dbReference type="ARBA" id="ARBA00022519"/>
    </source>
</evidence>
<dbReference type="PANTHER" id="PTHR32196">
    <property type="entry name" value="ABC TRANSPORTER PERMEASE PROTEIN YPHD-RELATED-RELATED"/>
    <property type="match status" value="1"/>
</dbReference>
<evidence type="ECO:0000256" key="8">
    <source>
        <dbReference type="ARBA" id="ARBA00023136"/>
    </source>
</evidence>
<feature type="transmembrane region" description="Helical" evidence="12">
    <location>
        <begin position="66"/>
        <end position="86"/>
    </location>
</feature>
<keyword evidence="4" id="KW-0997">Cell inner membrane</keyword>
<keyword evidence="7 12" id="KW-1133">Transmembrane helix</keyword>
<feature type="transmembrane region" description="Helical" evidence="12">
    <location>
        <begin position="306"/>
        <end position="325"/>
    </location>
</feature>
<evidence type="ECO:0000256" key="11">
    <source>
        <dbReference type="SAM" id="MobiDB-lite"/>
    </source>
</evidence>
<feature type="transmembrane region" description="Helical" evidence="12">
    <location>
        <begin position="200"/>
        <end position="219"/>
    </location>
</feature>
<feature type="transmembrane region" description="Helical" evidence="12">
    <location>
        <begin position="265"/>
        <end position="285"/>
    </location>
</feature>
<organism evidence="13 14">
    <name type="scientific">Labedaea rhizosphaerae</name>
    <dbReference type="NCBI Taxonomy" id="598644"/>
    <lineage>
        <taxon>Bacteria</taxon>
        <taxon>Bacillati</taxon>
        <taxon>Actinomycetota</taxon>
        <taxon>Actinomycetes</taxon>
        <taxon>Pseudonocardiales</taxon>
        <taxon>Pseudonocardiaceae</taxon>
        <taxon>Labedaea</taxon>
    </lineage>
</organism>
<sequence length="496" mass="50636">MTESPTQPAGPKPTEPTPADSGPVAEALEAHAAADTAITDFGIDTTSRTTYEAIGDYWNRLRGGELGAVPALLGLTVLVVIFAIASGDFVSINNLANLLQQGAGPMIIAMGIVPVLLLGEIDLSAGTASGVAATLLALHFRDHGNLLGAMGDSMFYGFVVGLVLAALLAALLRLWIGVVGSLGAVAVLLLGVPANPYLEMLLAILVGVGIGCFTGFLVAKVGIPSFVVTLGLFIAWYGVILQLIGAAGTVSVRQSDVLFNVANDSLSVVGSWILFVVACGGYAAVVGLRHAARLRKGLVAQPTPLVLAKIVGVVVLGAVATWLLTLNRSPNPALTDISGVPYVVPIVLVLFVVGTFVLDRTRYGRHIYAVGGNTEAARRAGVNVPKIRMSVFIICSAVAAIGAIVYTSKVGSVDGNAGNGNTLLFAVGAAVIGGTSLFGGKGRVRDAVLGGLVLATVQNGLNLLGFQAAPVNIITGLVLLLAASVDALSRRRAAAR</sequence>
<evidence type="ECO:0000256" key="10">
    <source>
        <dbReference type="ARBA" id="ARBA00035686"/>
    </source>
</evidence>
<dbReference type="InterPro" id="IPR001851">
    <property type="entry name" value="ABC_transp_permease"/>
</dbReference>
<evidence type="ECO:0000256" key="7">
    <source>
        <dbReference type="ARBA" id="ARBA00022989"/>
    </source>
</evidence>
<dbReference type="Proteomes" id="UP000295444">
    <property type="component" value="Unassembled WGS sequence"/>
</dbReference>
<comment type="subcellular location">
    <subcellularLocation>
        <location evidence="1">Cell membrane</location>
        <topology evidence="1">Multi-pass membrane protein</topology>
    </subcellularLocation>
</comment>
<evidence type="ECO:0000256" key="3">
    <source>
        <dbReference type="ARBA" id="ARBA00022475"/>
    </source>
</evidence>
<evidence type="ECO:0000256" key="6">
    <source>
        <dbReference type="ARBA" id="ARBA00022692"/>
    </source>
</evidence>
<evidence type="ECO:0000313" key="13">
    <source>
        <dbReference type="EMBL" id="TDQ01504.1"/>
    </source>
</evidence>
<feature type="transmembrane region" description="Helical" evidence="12">
    <location>
        <begin position="387"/>
        <end position="408"/>
    </location>
</feature>
<comment type="function">
    <text evidence="9">Part of the binding-protein-dependent transport system for D-xylose. Probably responsible for the translocation of the substrate across the membrane.</text>
</comment>
<evidence type="ECO:0000256" key="1">
    <source>
        <dbReference type="ARBA" id="ARBA00004651"/>
    </source>
</evidence>
<feature type="region of interest" description="Disordered" evidence="11">
    <location>
        <begin position="1"/>
        <end position="22"/>
    </location>
</feature>
<evidence type="ECO:0000256" key="9">
    <source>
        <dbReference type="ARBA" id="ARBA00035611"/>
    </source>
</evidence>
<evidence type="ECO:0000256" key="2">
    <source>
        <dbReference type="ARBA" id="ARBA00022448"/>
    </source>
</evidence>
<feature type="transmembrane region" description="Helical" evidence="12">
    <location>
        <begin position="226"/>
        <end position="245"/>
    </location>
</feature>
<protein>
    <recommendedName>
        <fullName evidence="10">Xylose transport system permease protein XylH</fullName>
    </recommendedName>
</protein>
<dbReference type="CDD" id="cd06579">
    <property type="entry name" value="TM_PBP1_transp_AraH_like"/>
    <property type="match status" value="1"/>
</dbReference>
<dbReference type="Pfam" id="PF02653">
    <property type="entry name" value="BPD_transp_2"/>
    <property type="match status" value="1"/>
</dbReference>